<evidence type="ECO:0000259" key="2">
    <source>
        <dbReference type="PROSITE" id="PS50198"/>
    </source>
</evidence>
<sequence length="726" mass="78804">MSDEDDIARALEILRKQSERQAPVSHEVTFDFRDPDGWADAVIGRRTRYEPVGQNWKKPGNLVKLPQLKDHATGSWLIHERQDPNGKYKAWLFFSTTTGIYYKQNGSGYEQMTTPNDPQEFPLSVRLGSATHGGTKLDVAVLLPELRKTGFLLKQPLEFLDRPAALFMLCTGLRCSAAASEFCAKRMHSVLMPKLSSRATRWDDSELMDLLRSTTEALDALILESPMCLAGCSIGLALQAGSRVVVGTMGSVRCILCGPNVSEASSKWSARLVADGCHSLSNPDERMRLESEGGQVLDGQAEVRAVSASEEALAAVDDEWEREVLRVTHATNSFAALGVRTAELKEGPAAIRRIFRRRSLVVHPDKVADHRKQQSATVFSRIEAAATAVEAMVQADMSAAVLAAQISYEHDQGRLAADPLCAAKLLGVQSGCSLKDAKEARNRKFEKALSGLQNVARRDVERSLKILDVAVESATRTTQLWMPESDGVRVTRALGCKDLKAPLPLLSASLTTEVVHLGPCETVGMVLIADSDRPTCLSTVAGRLASHSPGRPRAAALRLTLDESGAAPPGQQSSVSAVCAYFSHEEPGEVASGPPAKRARRGRPERVRVSHVLLKWRGLKGEDEFERPGKPAPTRTQAEAERELLELMEELLAAGDHKTLGARFKVEVLKRSECSTALNVPYADLGWVEPGGAEPAMVAAAFDTPAGGLSDVVMTSRGAHLMYRLA</sequence>
<protein>
    <recommendedName>
        <fullName evidence="2">PpiC domain-containing protein</fullName>
    </recommendedName>
</protein>
<dbReference type="Pfam" id="PF00639">
    <property type="entry name" value="Rotamase"/>
    <property type="match status" value="1"/>
</dbReference>
<dbReference type="Gene3D" id="3.10.50.40">
    <property type="match status" value="1"/>
</dbReference>
<dbReference type="InterPro" id="IPR036457">
    <property type="entry name" value="PPM-type-like_dom_sf"/>
</dbReference>
<dbReference type="SUPFAM" id="SSF54534">
    <property type="entry name" value="FKBP-like"/>
    <property type="match status" value="1"/>
</dbReference>
<name>A0A7S1A5H9_NOCSC</name>
<dbReference type="InterPro" id="IPR036869">
    <property type="entry name" value="J_dom_sf"/>
</dbReference>
<proteinExistence type="predicted"/>
<keyword evidence="1" id="KW-0413">Isomerase</keyword>
<dbReference type="GO" id="GO:0003755">
    <property type="term" value="F:peptidyl-prolyl cis-trans isomerase activity"/>
    <property type="evidence" value="ECO:0007669"/>
    <property type="project" value="UniProtKB-KW"/>
</dbReference>
<dbReference type="InterPro" id="IPR001932">
    <property type="entry name" value="PPM-type_phosphatase-like_dom"/>
</dbReference>
<dbReference type="Pfam" id="PF00481">
    <property type="entry name" value="PP2C"/>
    <property type="match status" value="1"/>
</dbReference>
<dbReference type="EMBL" id="HBFQ01023877">
    <property type="protein sequence ID" value="CAD8842472.1"/>
    <property type="molecule type" value="Transcribed_RNA"/>
</dbReference>
<dbReference type="InterPro" id="IPR046357">
    <property type="entry name" value="PPIase_dom_sf"/>
</dbReference>
<keyword evidence="1" id="KW-0697">Rotamase</keyword>
<evidence type="ECO:0000256" key="1">
    <source>
        <dbReference type="PROSITE-ProRule" id="PRU00278"/>
    </source>
</evidence>
<reference evidence="3" key="1">
    <citation type="submission" date="2021-01" db="EMBL/GenBank/DDBJ databases">
        <authorList>
            <person name="Corre E."/>
            <person name="Pelletier E."/>
            <person name="Niang G."/>
            <person name="Scheremetjew M."/>
            <person name="Finn R."/>
            <person name="Kale V."/>
            <person name="Holt S."/>
            <person name="Cochrane G."/>
            <person name="Meng A."/>
            <person name="Brown T."/>
            <person name="Cohen L."/>
        </authorList>
    </citation>
    <scope>NUCLEOTIDE SEQUENCE</scope>
</reference>
<feature type="domain" description="PpiC" evidence="2">
    <location>
        <begin position="604"/>
        <end position="726"/>
    </location>
</feature>
<dbReference type="InterPro" id="IPR000297">
    <property type="entry name" value="PPIase_PpiC"/>
</dbReference>
<organism evidence="3">
    <name type="scientific">Noctiluca scintillans</name>
    <name type="common">Sea sparkle</name>
    <name type="synonym">Red tide dinoflagellate</name>
    <dbReference type="NCBI Taxonomy" id="2966"/>
    <lineage>
        <taxon>Eukaryota</taxon>
        <taxon>Sar</taxon>
        <taxon>Alveolata</taxon>
        <taxon>Dinophyceae</taxon>
        <taxon>Noctilucales</taxon>
        <taxon>Noctilucaceae</taxon>
        <taxon>Noctiluca</taxon>
    </lineage>
</organism>
<dbReference type="AlphaFoldDB" id="A0A7S1A5H9"/>
<gene>
    <name evidence="3" type="ORF">NSCI0253_LOCUS16820</name>
</gene>
<dbReference type="PROSITE" id="PS50198">
    <property type="entry name" value="PPIC_PPIASE_2"/>
    <property type="match status" value="1"/>
</dbReference>
<evidence type="ECO:0000313" key="3">
    <source>
        <dbReference type="EMBL" id="CAD8842472.1"/>
    </source>
</evidence>
<dbReference type="Gene3D" id="3.60.40.10">
    <property type="entry name" value="PPM-type phosphatase domain"/>
    <property type="match status" value="1"/>
</dbReference>
<dbReference type="Gene3D" id="1.10.287.110">
    <property type="entry name" value="DnaJ domain"/>
    <property type="match status" value="1"/>
</dbReference>
<dbReference type="SUPFAM" id="SSF81606">
    <property type="entry name" value="PP2C-like"/>
    <property type="match status" value="1"/>
</dbReference>
<accession>A0A7S1A5H9</accession>
<dbReference type="SUPFAM" id="SSF46565">
    <property type="entry name" value="Chaperone J-domain"/>
    <property type="match status" value="1"/>
</dbReference>